<protein>
    <submittedName>
        <fullName evidence="2">Uncharacterized protein</fullName>
    </submittedName>
</protein>
<feature type="compositionally biased region" description="Polar residues" evidence="1">
    <location>
        <begin position="440"/>
        <end position="459"/>
    </location>
</feature>
<organism evidence="2 3">
    <name type="scientific">Rhynchosporium graminicola</name>
    <dbReference type="NCBI Taxonomy" id="2792576"/>
    <lineage>
        <taxon>Eukaryota</taxon>
        <taxon>Fungi</taxon>
        <taxon>Dikarya</taxon>
        <taxon>Ascomycota</taxon>
        <taxon>Pezizomycotina</taxon>
        <taxon>Leotiomycetes</taxon>
        <taxon>Helotiales</taxon>
        <taxon>Ploettnerulaceae</taxon>
        <taxon>Rhynchosporium</taxon>
    </lineage>
</organism>
<feature type="region of interest" description="Disordered" evidence="1">
    <location>
        <begin position="512"/>
        <end position="561"/>
    </location>
</feature>
<dbReference type="AlphaFoldDB" id="A0A1E1KS33"/>
<accession>A0A1E1KS33</accession>
<feature type="compositionally biased region" description="Polar residues" evidence="1">
    <location>
        <begin position="76"/>
        <end position="89"/>
    </location>
</feature>
<feature type="compositionally biased region" description="Polar residues" evidence="1">
    <location>
        <begin position="546"/>
        <end position="561"/>
    </location>
</feature>
<evidence type="ECO:0000313" key="2">
    <source>
        <dbReference type="EMBL" id="CZT00825.1"/>
    </source>
</evidence>
<feature type="region of interest" description="Disordered" evidence="1">
    <location>
        <begin position="142"/>
        <end position="242"/>
    </location>
</feature>
<evidence type="ECO:0000313" key="3">
    <source>
        <dbReference type="Proteomes" id="UP000178129"/>
    </source>
</evidence>
<reference evidence="3" key="1">
    <citation type="submission" date="2016-03" db="EMBL/GenBank/DDBJ databases">
        <authorList>
            <person name="Ploux O."/>
        </authorList>
    </citation>
    <scope>NUCLEOTIDE SEQUENCE [LARGE SCALE GENOMIC DNA]</scope>
    <source>
        <strain evidence="3">UK7</strain>
    </source>
</reference>
<feature type="region of interest" description="Disordered" evidence="1">
    <location>
        <begin position="375"/>
        <end position="416"/>
    </location>
</feature>
<feature type="compositionally biased region" description="Polar residues" evidence="1">
    <location>
        <begin position="97"/>
        <end position="117"/>
    </location>
</feature>
<dbReference type="Proteomes" id="UP000178129">
    <property type="component" value="Unassembled WGS sequence"/>
</dbReference>
<feature type="region of interest" description="Disordered" evidence="1">
    <location>
        <begin position="1"/>
        <end position="125"/>
    </location>
</feature>
<keyword evidence="3" id="KW-1185">Reference proteome</keyword>
<gene>
    <name evidence="2" type="ORF">RCO7_03150</name>
</gene>
<dbReference type="EMBL" id="FJUW01000020">
    <property type="protein sequence ID" value="CZT00825.1"/>
    <property type="molecule type" value="Genomic_DNA"/>
</dbReference>
<dbReference type="STRING" id="914237.A0A1E1KS33"/>
<sequence length="561" mass="61689">MKDSDLAPSSKESPTEALGRRLDPDPSAYFLVRRPSDRSDAASPKFGSLKFPYSYPKSPKATSQKSGGSSRGLRTRATSISSAQSTTGRGQAICDWNANNLVSNEPPSTGSDSNQQWVDPPRPPREGYEWVWFPEGYWAERELPCPKNSSPKQKWWNKSPDRKIRASISPESPEKFSTPIDIPRIRIGSLRSRNASSIKPSAASPSTTKLSSTVTPDCDNSTSTSRKNSLKAQDMKNQSNTKPILPVPAYYAIHPDEQLGLYCRTKKNIRSRFLNKSASADDSSIMDMDKLASQTTQLLQGTSQYLDRVQRQRCQTSAPYILPDDAHTPGSQSSRSTRKFGLAPWHRRSSHESILSVSSSVFRLLLGKAPAATPIQEFPPQGIDGRSRHKVDTTSPDPVETNFLPSEAKRVNTPPMFPGTPAVQPRGFFFDLNPRRDGSASPTSTISNKAAKSRSSGHTPSREWWEADVKHAKTGNKSAHPMNMDAAVKQSPAIPFELSIPEHLPSSPLCPKNPMHQSGGTGTCPYHGRKSSNQFTSMERLKSEGSSESQTRGTSTRNFIS</sequence>
<feature type="compositionally biased region" description="Polar residues" evidence="1">
    <location>
        <begin position="207"/>
        <end position="242"/>
    </location>
</feature>
<dbReference type="InParanoid" id="A0A1E1KS33"/>
<proteinExistence type="predicted"/>
<evidence type="ECO:0000256" key="1">
    <source>
        <dbReference type="SAM" id="MobiDB-lite"/>
    </source>
</evidence>
<feature type="compositionally biased region" description="Low complexity" evidence="1">
    <location>
        <begin position="195"/>
        <end position="206"/>
    </location>
</feature>
<feature type="region of interest" description="Disordered" evidence="1">
    <location>
        <begin position="428"/>
        <end position="464"/>
    </location>
</feature>
<feature type="region of interest" description="Disordered" evidence="1">
    <location>
        <begin position="320"/>
        <end position="339"/>
    </location>
</feature>
<name>A0A1E1KS33_9HELO</name>
<comment type="caution">
    <text evidence="2">The sequence shown here is derived from an EMBL/GenBank/DDBJ whole genome shotgun (WGS) entry which is preliminary data.</text>
</comment>